<sequence>MLCIAILVMRESSNHGRDCKSDRYMRYIQHTHSRTSTGLLVNDTTRCHDRPNSLHEGYCCDSELKDPIFAGAGTFLTIYRLYGSLRDVSNAYESIWPRLSHVKHFTPVLWAFYLDGTLFFIPHGNYTWDPRKPSYPVNCRKLELVTRLLLNLHEASKGIKDSVVTQQLSTLRFGDFRNGQDQTANSDMDERQESDIDESAAI</sequence>
<name>A0A8H5D6N2_9AGAR</name>
<gene>
    <name evidence="2" type="ORF">D9756_008056</name>
</gene>
<comment type="caution">
    <text evidence="2">The sequence shown here is derived from an EMBL/GenBank/DDBJ whole genome shotgun (WGS) entry which is preliminary data.</text>
</comment>
<evidence type="ECO:0000256" key="1">
    <source>
        <dbReference type="SAM" id="MobiDB-lite"/>
    </source>
</evidence>
<dbReference type="OrthoDB" id="3130007at2759"/>
<organism evidence="2 3">
    <name type="scientific">Leucocoprinus leucothites</name>
    <dbReference type="NCBI Taxonomy" id="201217"/>
    <lineage>
        <taxon>Eukaryota</taxon>
        <taxon>Fungi</taxon>
        <taxon>Dikarya</taxon>
        <taxon>Basidiomycota</taxon>
        <taxon>Agaricomycotina</taxon>
        <taxon>Agaricomycetes</taxon>
        <taxon>Agaricomycetidae</taxon>
        <taxon>Agaricales</taxon>
        <taxon>Agaricineae</taxon>
        <taxon>Agaricaceae</taxon>
        <taxon>Leucocoprinus</taxon>
    </lineage>
</organism>
<keyword evidence="3" id="KW-1185">Reference proteome</keyword>
<protein>
    <submittedName>
        <fullName evidence="2">Uncharacterized protein</fullName>
    </submittedName>
</protein>
<dbReference type="AlphaFoldDB" id="A0A8H5D6N2"/>
<dbReference type="EMBL" id="JAACJO010000010">
    <property type="protein sequence ID" value="KAF5353212.1"/>
    <property type="molecule type" value="Genomic_DNA"/>
</dbReference>
<proteinExistence type="predicted"/>
<evidence type="ECO:0000313" key="2">
    <source>
        <dbReference type="EMBL" id="KAF5353212.1"/>
    </source>
</evidence>
<feature type="region of interest" description="Disordered" evidence="1">
    <location>
        <begin position="179"/>
        <end position="202"/>
    </location>
</feature>
<dbReference type="Proteomes" id="UP000559027">
    <property type="component" value="Unassembled WGS sequence"/>
</dbReference>
<evidence type="ECO:0000313" key="3">
    <source>
        <dbReference type="Proteomes" id="UP000559027"/>
    </source>
</evidence>
<accession>A0A8H5D6N2</accession>
<reference evidence="2 3" key="1">
    <citation type="journal article" date="2020" name="ISME J.">
        <title>Uncovering the hidden diversity of litter-decomposition mechanisms in mushroom-forming fungi.</title>
        <authorList>
            <person name="Floudas D."/>
            <person name="Bentzer J."/>
            <person name="Ahren D."/>
            <person name="Johansson T."/>
            <person name="Persson P."/>
            <person name="Tunlid A."/>
        </authorList>
    </citation>
    <scope>NUCLEOTIDE SEQUENCE [LARGE SCALE GENOMIC DNA]</scope>
    <source>
        <strain evidence="2 3">CBS 146.42</strain>
    </source>
</reference>